<keyword evidence="1" id="KW-0678">Repressor</keyword>
<gene>
    <name evidence="4" type="ORF">B5C34_08875</name>
</gene>
<dbReference type="GO" id="GO:0048027">
    <property type="term" value="F:mRNA 5'-UTR binding"/>
    <property type="evidence" value="ECO:0007669"/>
    <property type="project" value="InterPro"/>
</dbReference>
<keyword evidence="3" id="KW-0694">RNA-binding</keyword>
<name>A0A219B5Z2_9SPHN</name>
<evidence type="ECO:0000256" key="3">
    <source>
        <dbReference type="ARBA" id="ARBA00022884"/>
    </source>
</evidence>
<evidence type="ECO:0000256" key="1">
    <source>
        <dbReference type="ARBA" id="ARBA00022491"/>
    </source>
</evidence>
<accession>A0A219B5Z2</accession>
<dbReference type="InterPro" id="IPR009967">
    <property type="entry name" value="Flagellum_FlbT"/>
</dbReference>
<dbReference type="AlphaFoldDB" id="A0A219B5Z2"/>
<evidence type="ECO:0000313" key="5">
    <source>
        <dbReference type="Proteomes" id="UP000198462"/>
    </source>
</evidence>
<reference evidence="5" key="1">
    <citation type="submission" date="2017-05" db="EMBL/GenBank/DDBJ databases">
        <authorList>
            <person name="Lin X."/>
        </authorList>
    </citation>
    <scope>NUCLEOTIDE SEQUENCE [LARGE SCALE GENOMIC DNA]</scope>
    <source>
        <strain evidence="5">JLT2012</strain>
    </source>
</reference>
<dbReference type="EMBL" id="NFZT01000001">
    <property type="protein sequence ID" value="OWV33563.1"/>
    <property type="molecule type" value="Genomic_DNA"/>
</dbReference>
<dbReference type="Pfam" id="PF07378">
    <property type="entry name" value="FlbT"/>
    <property type="match status" value="1"/>
</dbReference>
<dbReference type="Proteomes" id="UP000198462">
    <property type="component" value="Unassembled WGS sequence"/>
</dbReference>
<dbReference type="RefSeq" id="WP_088712336.1">
    <property type="nucleotide sequence ID" value="NZ_NFZT01000001.1"/>
</dbReference>
<sequence>MTLRISLRDGEPVIINGALLRARGRTDFTLENQCTVLRGRDIMMPDQATSPARELYYCCQMAYVEPEFRQDHQKRLLEVLKIIFDQASGPGVVQPAVAMAQKVAQGDFYAALADCRQLMAAEDTLPEASEAA</sequence>
<evidence type="ECO:0000313" key="4">
    <source>
        <dbReference type="EMBL" id="OWV33563.1"/>
    </source>
</evidence>
<dbReference type="GO" id="GO:0006402">
    <property type="term" value="P:mRNA catabolic process"/>
    <property type="evidence" value="ECO:0007669"/>
    <property type="project" value="InterPro"/>
</dbReference>
<dbReference type="GO" id="GO:1902209">
    <property type="term" value="P:negative regulation of bacterial-type flagellum assembly"/>
    <property type="evidence" value="ECO:0007669"/>
    <property type="project" value="InterPro"/>
</dbReference>
<dbReference type="OrthoDB" id="8561314at2"/>
<evidence type="ECO:0000256" key="2">
    <source>
        <dbReference type="ARBA" id="ARBA00022795"/>
    </source>
</evidence>
<protein>
    <submittedName>
        <fullName evidence="4">Flagellar biosynthesis repressor FlbT</fullName>
    </submittedName>
</protein>
<dbReference type="GO" id="GO:0044781">
    <property type="term" value="P:bacterial-type flagellum organization"/>
    <property type="evidence" value="ECO:0007669"/>
    <property type="project" value="UniProtKB-KW"/>
</dbReference>
<keyword evidence="4" id="KW-0282">Flagellum</keyword>
<comment type="caution">
    <text evidence="4">The sequence shown here is derived from an EMBL/GenBank/DDBJ whole genome shotgun (WGS) entry which is preliminary data.</text>
</comment>
<keyword evidence="4" id="KW-0969">Cilium</keyword>
<keyword evidence="4" id="KW-0966">Cell projection</keyword>
<organism evidence="4 5">
    <name type="scientific">Pacificimonas flava</name>
    <dbReference type="NCBI Taxonomy" id="1234595"/>
    <lineage>
        <taxon>Bacteria</taxon>
        <taxon>Pseudomonadati</taxon>
        <taxon>Pseudomonadota</taxon>
        <taxon>Alphaproteobacteria</taxon>
        <taxon>Sphingomonadales</taxon>
        <taxon>Sphingosinicellaceae</taxon>
        <taxon>Pacificimonas</taxon>
    </lineage>
</organism>
<keyword evidence="2" id="KW-1005">Bacterial flagellum biogenesis</keyword>
<proteinExistence type="predicted"/>
<keyword evidence="5" id="KW-1185">Reference proteome</keyword>